<dbReference type="CDD" id="cd17324">
    <property type="entry name" value="MFS_NepI_like"/>
    <property type="match status" value="1"/>
</dbReference>
<proteinExistence type="predicted"/>
<dbReference type="PANTHER" id="PTHR43124:SF10">
    <property type="entry name" value="PURINE EFFLUX PUMP PBUE"/>
    <property type="match status" value="1"/>
</dbReference>
<feature type="transmembrane region" description="Helical" evidence="6">
    <location>
        <begin position="92"/>
        <end position="110"/>
    </location>
</feature>
<comment type="caution">
    <text evidence="8">The sequence shown here is derived from an EMBL/GenBank/DDBJ whole genome shotgun (WGS) entry which is preliminary data.</text>
</comment>
<feature type="transmembrane region" description="Helical" evidence="6">
    <location>
        <begin position="7"/>
        <end position="29"/>
    </location>
</feature>
<feature type="domain" description="Major facilitator superfamily (MFS) profile" evidence="7">
    <location>
        <begin position="3"/>
        <end position="378"/>
    </location>
</feature>
<feature type="transmembrane region" description="Helical" evidence="6">
    <location>
        <begin position="200"/>
        <end position="222"/>
    </location>
</feature>
<comment type="subcellular location">
    <subcellularLocation>
        <location evidence="1">Cell membrane</location>
        <topology evidence="1">Multi-pass membrane protein</topology>
    </subcellularLocation>
</comment>
<dbReference type="InterPro" id="IPR050189">
    <property type="entry name" value="MFS_Efflux_Transporters"/>
</dbReference>
<feature type="transmembrane region" description="Helical" evidence="6">
    <location>
        <begin position="130"/>
        <end position="149"/>
    </location>
</feature>
<keyword evidence="9" id="KW-1185">Reference proteome</keyword>
<keyword evidence="2" id="KW-1003">Cell membrane</keyword>
<dbReference type="InterPro" id="IPR036259">
    <property type="entry name" value="MFS_trans_sf"/>
</dbReference>
<evidence type="ECO:0000256" key="2">
    <source>
        <dbReference type="ARBA" id="ARBA00022475"/>
    </source>
</evidence>
<evidence type="ECO:0000256" key="1">
    <source>
        <dbReference type="ARBA" id="ARBA00004651"/>
    </source>
</evidence>
<keyword evidence="5 6" id="KW-0472">Membrane</keyword>
<dbReference type="InterPro" id="IPR011701">
    <property type="entry name" value="MFS"/>
</dbReference>
<feature type="transmembrane region" description="Helical" evidence="6">
    <location>
        <begin position="355"/>
        <end position="374"/>
    </location>
</feature>
<evidence type="ECO:0000256" key="5">
    <source>
        <dbReference type="ARBA" id="ARBA00023136"/>
    </source>
</evidence>
<dbReference type="PROSITE" id="PS50850">
    <property type="entry name" value="MFS"/>
    <property type="match status" value="1"/>
</dbReference>
<keyword evidence="4 6" id="KW-1133">Transmembrane helix</keyword>
<dbReference type="Pfam" id="PF07690">
    <property type="entry name" value="MFS_1"/>
    <property type="match status" value="1"/>
</dbReference>
<evidence type="ECO:0000259" key="7">
    <source>
        <dbReference type="PROSITE" id="PS50850"/>
    </source>
</evidence>
<evidence type="ECO:0000256" key="3">
    <source>
        <dbReference type="ARBA" id="ARBA00022692"/>
    </source>
</evidence>
<dbReference type="SUPFAM" id="SSF103473">
    <property type="entry name" value="MFS general substrate transporter"/>
    <property type="match status" value="1"/>
</dbReference>
<feature type="transmembrane region" description="Helical" evidence="6">
    <location>
        <begin position="68"/>
        <end position="86"/>
    </location>
</feature>
<name>A0ABW3F7S8_9PROT</name>
<feature type="transmembrane region" description="Helical" evidence="6">
    <location>
        <begin position="234"/>
        <end position="254"/>
    </location>
</feature>
<evidence type="ECO:0000313" key="9">
    <source>
        <dbReference type="Proteomes" id="UP001597128"/>
    </source>
</evidence>
<dbReference type="RefSeq" id="WP_379057359.1">
    <property type="nucleotide sequence ID" value="NZ_JBHTKB010000002.1"/>
</dbReference>
<evidence type="ECO:0000256" key="4">
    <source>
        <dbReference type="ARBA" id="ARBA00022989"/>
    </source>
</evidence>
<gene>
    <name evidence="8" type="ORF">ACFQ1Z_10025</name>
</gene>
<feature type="transmembrane region" description="Helical" evidence="6">
    <location>
        <begin position="261"/>
        <end position="281"/>
    </location>
</feature>
<keyword evidence="3 6" id="KW-0812">Transmembrane</keyword>
<feature type="transmembrane region" description="Helical" evidence="6">
    <location>
        <begin position="155"/>
        <end position="179"/>
    </location>
</feature>
<evidence type="ECO:0000256" key="6">
    <source>
        <dbReference type="SAM" id="Phobius"/>
    </source>
</evidence>
<feature type="transmembrane region" description="Helical" evidence="6">
    <location>
        <begin position="41"/>
        <end position="61"/>
    </location>
</feature>
<dbReference type="PANTHER" id="PTHR43124">
    <property type="entry name" value="PURINE EFFLUX PUMP PBUE"/>
    <property type="match status" value="1"/>
</dbReference>
<feature type="transmembrane region" description="Helical" evidence="6">
    <location>
        <begin position="320"/>
        <end position="343"/>
    </location>
</feature>
<dbReference type="EMBL" id="JBHTKB010000002">
    <property type="protein sequence ID" value="MFD0913883.1"/>
    <property type="molecule type" value="Genomic_DNA"/>
</dbReference>
<dbReference type="InterPro" id="IPR020846">
    <property type="entry name" value="MFS_dom"/>
</dbReference>
<feature type="transmembrane region" description="Helical" evidence="6">
    <location>
        <begin position="287"/>
        <end position="308"/>
    </location>
</feature>
<accession>A0ABW3F7S8</accession>
<sequence>MLPIYLLSTAGFTILTTEFLIVGLLPSIARDLNVSISTMGLLVTLFAFTVAAFGPFLTSFFSKYERKMLFVVILTMFGFANTLAAIAPNFGVMAFARVIPAVALPVYWALASESSVNLTGSKKAGNALSILTFGIVCATIFGIPIGALLSDAFGWRVAFGILAALAFSKAIMLQMYMPIMKITSKKIPFLEQLSYLRDPLVLGHVVLSILIFTAMFTTYTYLADMLERLAGFDGSLVGWTLMAFGGIGLIGNWLGGKAVDWNPLWASLLFSILLCLGMLFVVPSFDVLWGMPITLGIWGIAQAAQFVVNHARLMKAVPQAPAFAASLNISGANLGIGVGAIIGGKVIDNFGIENLGFTGAFIIGCSILFTLGLIRIDKRI</sequence>
<protein>
    <submittedName>
        <fullName evidence="8">MFS transporter</fullName>
    </submittedName>
</protein>
<evidence type="ECO:0000313" key="8">
    <source>
        <dbReference type="EMBL" id="MFD0913883.1"/>
    </source>
</evidence>
<organism evidence="8 9">
    <name type="scientific">Methylophilus luteus</name>
    <dbReference type="NCBI Taxonomy" id="640108"/>
    <lineage>
        <taxon>Bacteria</taxon>
        <taxon>Pseudomonadati</taxon>
        <taxon>Pseudomonadota</taxon>
        <taxon>Betaproteobacteria</taxon>
        <taxon>Nitrosomonadales</taxon>
        <taxon>Methylophilaceae</taxon>
        <taxon>Methylophilus</taxon>
    </lineage>
</organism>
<dbReference type="Proteomes" id="UP001597128">
    <property type="component" value="Unassembled WGS sequence"/>
</dbReference>
<reference evidence="9" key="1">
    <citation type="journal article" date="2019" name="Int. J. Syst. Evol. Microbiol.">
        <title>The Global Catalogue of Microorganisms (GCM) 10K type strain sequencing project: providing services to taxonomists for standard genome sequencing and annotation.</title>
        <authorList>
            <consortium name="The Broad Institute Genomics Platform"/>
            <consortium name="The Broad Institute Genome Sequencing Center for Infectious Disease"/>
            <person name="Wu L."/>
            <person name="Ma J."/>
        </authorList>
    </citation>
    <scope>NUCLEOTIDE SEQUENCE [LARGE SCALE GENOMIC DNA]</scope>
    <source>
        <strain evidence="9">CCUG 58412</strain>
    </source>
</reference>
<dbReference type="Gene3D" id="1.20.1250.20">
    <property type="entry name" value="MFS general substrate transporter like domains"/>
    <property type="match status" value="1"/>
</dbReference>